<protein>
    <submittedName>
        <fullName evidence="6">GH25 family lysozyme</fullName>
    </submittedName>
</protein>
<feature type="signal peptide" evidence="5">
    <location>
        <begin position="1"/>
        <end position="40"/>
    </location>
</feature>
<accession>A0ABP6RSQ5</accession>
<evidence type="ECO:0000256" key="2">
    <source>
        <dbReference type="ARBA" id="ARBA00022801"/>
    </source>
</evidence>
<dbReference type="SUPFAM" id="SSF51445">
    <property type="entry name" value="(Trans)glycosidases"/>
    <property type="match status" value="1"/>
</dbReference>
<keyword evidence="5" id="KW-0732">Signal</keyword>
<dbReference type="PANTHER" id="PTHR34135">
    <property type="entry name" value="LYSOZYME"/>
    <property type="match status" value="1"/>
</dbReference>
<evidence type="ECO:0000256" key="1">
    <source>
        <dbReference type="ARBA" id="ARBA00010646"/>
    </source>
</evidence>
<proteinExistence type="inferred from homology"/>
<dbReference type="InterPro" id="IPR002053">
    <property type="entry name" value="Glyco_hydro_25"/>
</dbReference>
<dbReference type="Gene3D" id="3.20.20.80">
    <property type="entry name" value="Glycosidases"/>
    <property type="match status" value="1"/>
</dbReference>
<feature type="region of interest" description="Disordered" evidence="4">
    <location>
        <begin position="45"/>
        <end position="83"/>
    </location>
</feature>
<sequence>MPVPRHPRPSRSRRLRHGLTAALTGALLAAIVSPALPARADGADAAPRLDRADPDGAWAGYSVGRSATEDTDRSGPQLRGPGVAGMDVSGHQGAVDWPRAFADGARFAYVKATEGIGFTSDSYPQQYEGSRAAGMIRGAYHFGLPDSSTGAEQAHYFVDHGGGWVPDGRTLPGALDIESNPYGDECYGLSPEQMSGWIADFSGTYQARTGRFPTIYTTTRWWDQCTGANPDFAANNPLWLARFAPEMGPLPAGWDYQAIWQFDNAGVFPGDQNTFNGDPGQLERFAM</sequence>
<dbReference type="Proteomes" id="UP001500483">
    <property type="component" value="Unassembled WGS sequence"/>
</dbReference>
<comment type="similarity">
    <text evidence="1">Belongs to the glycosyl hydrolase 25 family.</text>
</comment>
<dbReference type="EMBL" id="BAAAYK010000038">
    <property type="protein sequence ID" value="GAA3358646.1"/>
    <property type="molecule type" value="Genomic_DNA"/>
</dbReference>
<evidence type="ECO:0000313" key="6">
    <source>
        <dbReference type="EMBL" id="GAA3358646.1"/>
    </source>
</evidence>
<dbReference type="SMART" id="SM00641">
    <property type="entry name" value="Glyco_25"/>
    <property type="match status" value="1"/>
</dbReference>
<dbReference type="Pfam" id="PF01183">
    <property type="entry name" value="Glyco_hydro_25"/>
    <property type="match status" value="1"/>
</dbReference>
<dbReference type="CDD" id="cd06412">
    <property type="entry name" value="GH25_CH-type"/>
    <property type="match status" value="1"/>
</dbReference>
<name>A0ABP6RSQ5_9PSEU</name>
<dbReference type="InterPro" id="IPR017853">
    <property type="entry name" value="GH"/>
</dbReference>
<dbReference type="PROSITE" id="PS51904">
    <property type="entry name" value="GLYCOSYL_HYDROL_F25_2"/>
    <property type="match status" value="1"/>
</dbReference>
<feature type="chain" id="PRO_5045511751" evidence="5">
    <location>
        <begin position="41"/>
        <end position="287"/>
    </location>
</feature>
<organism evidence="6 7">
    <name type="scientific">Saccharopolyspora gregorii</name>
    <dbReference type="NCBI Taxonomy" id="33914"/>
    <lineage>
        <taxon>Bacteria</taxon>
        <taxon>Bacillati</taxon>
        <taxon>Actinomycetota</taxon>
        <taxon>Actinomycetes</taxon>
        <taxon>Pseudonocardiales</taxon>
        <taxon>Pseudonocardiaceae</taxon>
        <taxon>Saccharopolyspora</taxon>
    </lineage>
</organism>
<keyword evidence="7" id="KW-1185">Reference proteome</keyword>
<evidence type="ECO:0000256" key="4">
    <source>
        <dbReference type="SAM" id="MobiDB-lite"/>
    </source>
</evidence>
<evidence type="ECO:0000256" key="5">
    <source>
        <dbReference type="SAM" id="SignalP"/>
    </source>
</evidence>
<dbReference type="PANTHER" id="PTHR34135:SF2">
    <property type="entry name" value="LYSOZYME"/>
    <property type="match status" value="1"/>
</dbReference>
<keyword evidence="2" id="KW-0378">Hydrolase</keyword>
<evidence type="ECO:0000313" key="7">
    <source>
        <dbReference type="Proteomes" id="UP001500483"/>
    </source>
</evidence>
<reference evidence="7" key="1">
    <citation type="journal article" date="2019" name="Int. J. Syst. Evol. Microbiol.">
        <title>The Global Catalogue of Microorganisms (GCM) 10K type strain sequencing project: providing services to taxonomists for standard genome sequencing and annotation.</title>
        <authorList>
            <consortium name="The Broad Institute Genomics Platform"/>
            <consortium name="The Broad Institute Genome Sequencing Center for Infectious Disease"/>
            <person name="Wu L."/>
            <person name="Ma J."/>
        </authorList>
    </citation>
    <scope>NUCLEOTIDE SEQUENCE [LARGE SCALE GENOMIC DNA]</scope>
    <source>
        <strain evidence="7">JCM 9687</strain>
    </source>
</reference>
<dbReference type="InterPro" id="IPR018077">
    <property type="entry name" value="Glyco_hydro_fam25_subgr"/>
</dbReference>
<keyword evidence="3" id="KW-0326">Glycosidase</keyword>
<evidence type="ECO:0000256" key="3">
    <source>
        <dbReference type="ARBA" id="ARBA00023295"/>
    </source>
</evidence>
<comment type="caution">
    <text evidence="6">The sequence shown here is derived from an EMBL/GenBank/DDBJ whole genome shotgun (WGS) entry which is preliminary data.</text>
</comment>
<gene>
    <name evidence="6" type="ORF">GCM10020366_31520</name>
</gene>